<name>A0ABD6C3P1_9EURY</name>
<evidence type="ECO:0000313" key="2">
    <source>
        <dbReference type="Proteomes" id="UP001597185"/>
    </source>
</evidence>
<accession>A0ABD6C3P1</accession>
<evidence type="ECO:0000313" key="1">
    <source>
        <dbReference type="EMBL" id="MFD1572039.1"/>
    </source>
</evidence>
<dbReference type="EMBL" id="JBHUDB010000020">
    <property type="protein sequence ID" value="MFD1572039.1"/>
    <property type="molecule type" value="Genomic_DNA"/>
</dbReference>
<reference evidence="1 2" key="1">
    <citation type="journal article" date="2019" name="Int. J. Syst. Evol. Microbiol.">
        <title>The Global Catalogue of Microorganisms (GCM) 10K type strain sequencing project: providing services to taxonomists for standard genome sequencing and annotation.</title>
        <authorList>
            <consortium name="The Broad Institute Genomics Platform"/>
            <consortium name="The Broad Institute Genome Sequencing Center for Infectious Disease"/>
            <person name="Wu L."/>
            <person name="Ma J."/>
        </authorList>
    </citation>
    <scope>NUCLEOTIDE SEQUENCE [LARGE SCALE GENOMIC DNA]</scope>
    <source>
        <strain evidence="1 2">CGMCC 1.12689</strain>
    </source>
</reference>
<sequence>MSSQTSQHKIERVAQKYNLDGIENELVDNWGSKQSDKSIRELAAYFNLQVTDAALREAGVILDRDVVKSVAEQLADDPSSITASAFMNRDVDLRAVGDDLVTYQSVHNYLCDIRNEEYTEEVRNTAQIINDVRKLRGRVEVVDSQTVSTLIARDDVDSPAPNINIDVTAMCPACNTTTDLLRYLKNGGCPSPECKSNA</sequence>
<dbReference type="AlphaFoldDB" id="A0ABD6C3P1"/>
<proteinExistence type="predicted"/>
<dbReference type="RefSeq" id="WP_256419341.1">
    <property type="nucleotide sequence ID" value="NZ_JANHDL010000017.1"/>
</dbReference>
<comment type="caution">
    <text evidence="1">The sequence shown here is derived from an EMBL/GenBank/DDBJ whole genome shotgun (WGS) entry which is preliminary data.</text>
</comment>
<keyword evidence="2" id="KW-1185">Reference proteome</keyword>
<dbReference type="Pfam" id="PF21811">
    <property type="entry name" value="RdfA"/>
    <property type="match status" value="1"/>
</dbReference>
<gene>
    <name evidence="1" type="primary">rdfA</name>
    <name evidence="1" type="ORF">ACFR9T_15875</name>
</gene>
<dbReference type="InterPro" id="IPR048925">
    <property type="entry name" value="RdfA"/>
</dbReference>
<protein>
    <submittedName>
        <fullName evidence="1">Rod-determining factor RdfA</fullName>
    </submittedName>
</protein>
<dbReference type="Proteomes" id="UP001597185">
    <property type="component" value="Unassembled WGS sequence"/>
</dbReference>
<organism evidence="1 2">
    <name type="scientific">Halorubrum laminariae</name>
    <dbReference type="NCBI Taxonomy" id="1433523"/>
    <lineage>
        <taxon>Archaea</taxon>
        <taxon>Methanobacteriati</taxon>
        <taxon>Methanobacteriota</taxon>
        <taxon>Stenosarchaea group</taxon>
        <taxon>Halobacteria</taxon>
        <taxon>Halobacteriales</taxon>
        <taxon>Haloferacaceae</taxon>
        <taxon>Halorubrum</taxon>
    </lineage>
</organism>